<name>A0A9W7L642_9STRA</name>
<dbReference type="Proteomes" id="UP001165065">
    <property type="component" value="Unassembled WGS sequence"/>
</dbReference>
<feature type="region of interest" description="Disordered" evidence="1">
    <location>
        <begin position="26"/>
        <end position="61"/>
    </location>
</feature>
<keyword evidence="3" id="KW-1185">Reference proteome</keyword>
<organism evidence="2 3">
    <name type="scientific">Triparma columacea</name>
    <dbReference type="NCBI Taxonomy" id="722753"/>
    <lineage>
        <taxon>Eukaryota</taxon>
        <taxon>Sar</taxon>
        <taxon>Stramenopiles</taxon>
        <taxon>Ochrophyta</taxon>
        <taxon>Bolidophyceae</taxon>
        <taxon>Parmales</taxon>
        <taxon>Triparmaceae</taxon>
        <taxon>Triparma</taxon>
    </lineage>
</organism>
<reference evidence="3" key="1">
    <citation type="journal article" date="2023" name="Commun. Biol.">
        <title>Genome analysis of Parmales, the sister group of diatoms, reveals the evolutionary specialization of diatoms from phago-mixotrophs to photoautotrophs.</title>
        <authorList>
            <person name="Ban H."/>
            <person name="Sato S."/>
            <person name="Yoshikawa S."/>
            <person name="Yamada K."/>
            <person name="Nakamura Y."/>
            <person name="Ichinomiya M."/>
            <person name="Sato N."/>
            <person name="Blanc-Mathieu R."/>
            <person name="Endo H."/>
            <person name="Kuwata A."/>
            <person name="Ogata H."/>
        </authorList>
    </citation>
    <scope>NUCLEOTIDE SEQUENCE [LARGE SCALE GENOMIC DNA]</scope>
</reference>
<protein>
    <submittedName>
        <fullName evidence="2">Uncharacterized protein</fullName>
    </submittedName>
</protein>
<accession>A0A9W7L642</accession>
<gene>
    <name evidence="2" type="ORF">TrCOL_g6154</name>
</gene>
<proteinExistence type="predicted"/>
<dbReference type="OrthoDB" id="199374at2759"/>
<evidence type="ECO:0000313" key="3">
    <source>
        <dbReference type="Proteomes" id="UP001165065"/>
    </source>
</evidence>
<dbReference type="EMBL" id="BRYA01000050">
    <property type="protein sequence ID" value="GMI35050.1"/>
    <property type="molecule type" value="Genomic_DNA"/>
</dbReference>
<evidence type="ECO:0000256" key="1">
    <source>
        <dbReference type="SAM" id="MobiDB-lite"/>
    </source>
</evidence>
<dbReference type="AlphaFoldDB" id="A0A9W7L642"/>
<evidence type="ECO:0000313" key="2">
    <source>
        <dbReference type="EMBL" id="GMI35050.1"/>
    </source>
</evidence>
<sequence>MFSDRLEEALRQKEVFKDVEHREVFEPHRPGGVPNLDLSPLKGRVAGEEEKEEGSVKGGRVKNRLKKAMERGKFEESLDDDDLKFFS</sequence>
<comment type="caution">
    <text evidence="2">The sequence shown here is derived from an EMBL/GenBank/DDBJ whole genome shotgun (WGS) entry which is preliminary data.</text>
</comment>